<dbReference type="Pfam" id="PF22953">
    <property type="entry name" value="SpnB_Rossmann"/>
    <property type="match status" value="1"/>
</dbReference>
<proteinExistence type="predicted"/>
<protein>
    <submittedName>
        <fullName evidence="8">SDR family NAD(P)-dependent oxidoreductase</fullName>
    </submittedName>
</protein>
<gene>
    <name evidence="8" type="ORF">ACFYV7_40450</name>
</gene>
<dbReference type="Gene3D" id="1.10.1200.10">
    <property type="entry name" value="ACP-like"/>
    <property type="match status" value="1"/>
</dbReference>
<evidence type="ECO:0000313" key="9">
    <source>
        <dbReference type="Proteomes" id="UP001601948"/>
    </source>
</evidence>
<dbReference type="InterPro" id="IPR042104">
    <property type="entry name" value="PKS_dehydratase_sf"/>
</dbReference>
<dbReference type="SUPFAM" id="SSF55048">
    <property type="entry name" value="Probable ACP-binding domain of malonyl-CoA ACP transacylase"/>
    <property type="match status" value="1"/>
</dbReference>
<keyword evidence="4" id="KW-0012">Acyltransferase</keyword>
<name>A0ABW6R6G7_9NOCA</name>
<dbReference type="InterPro" id="IPR057326">
    <property type="entry name" value="KR_dom"/>
</dbReference>
<dbReference type="SUPFAM" id="SSF47336">
    <property type="entry name" value="ACP-like"/>
    <property type="match status" value="1"/>
</dbReference>
<keyword evidence="9" id="KW-1185">Reference proteome</keyword>
<keyword evidence="3" id="KW-0808">Transferase</keyword>
<dbReference type="InterPro" id="IPR050091">
    <property type="entry name" value="PKS_NRPS_Biosynth_Enz"/>
</dbReference>
<dbReference type="Gene3D" id="3.40.50.720">
    <property type="entry name" value="NAD(P)-binding Rossmann-like Domain"/>
    <property type="match status" value="1"/>
</dbReference>
<dbReference type="InterPro" id="IPR006162">
    <property type="entry name" value="Ppantetheine_attach_site"/>
</dbReference>
<feature type="domain" description="PKS/mFAS DH" evidence="7">
    <location>
        <begin position="504"/>
        <end position="779"/>
    </location>
</feature>
<dbReference type="SMART" id="SM00827">
    <property type="entry name" value="PKS_AT"/>
    <property type="match status" value="1"/>
</dbReference>
<dbReference type="InterPro" id="IPR032821">
    <property type="entry name" value="PKS_assoc"/>
</dbReference>
<dbReference type="InterPro" id="IPR036736">
    <property type="entry name" value="ACP-like_sf"/>
</dbReference>
<dbReference type="InterPro" id="IPR016035">
    <property type="entry name" value="Acyl_Trfase/lysoPLipase"/>
</dbReference>
<dbReference type="Gene3D" id="3.40.47.10">
    <property type="match status" value="1"/>
</dbReference>
<evidence type="ECO:0000313" key="8">
    <source>
        <dbReference type="EMBL" id="MFF3229118.1"/>
    </source>
</evidence>
<dbReference type="InterPro" id="IPR036291">
    <property type="entry name" value="NAD(P)-bd_dom_sf"/>
</dbReference>
<dbReference type="InterPro" id="IPR049551">
    <property type="entry name" value="PKS_DH_C"/>
</dbReference>
<dbReference type="SMART" id="SM00823">
    <property type="entry name" value="PKS_PP"/>
    <property type="match status" value="1"/>
</dbReference>
<dbReference type="InterPro" id="IPR016039">
    <property type="entry name" value="Thiolase-like"/>
</dbReference>
<dbReference type="InterPro" id="IPR020807">
    <property type="entry name" value="PKS_DH"/>
</dbReference>
<dbReference type="Pfam" id="PF08659">
    <property type="entry name" value="KR"/>
    <property type="match status" value="1"/>
</dbReference>
<evidence type="ECO:0000256" key="1">
    <source>
        <dbReference type="ARBA" id="ARBA00022450"/>
    </source>
</evidence>
<accession>A0ABW6R6G7</accession>
<keyword evidence="1" id="KW-0596">Phosphopantetheine</keyword>
<dbReference type="PANTHER" id="PTHR43775:SF51">
    <property type="entry name" value="INACTIVE PHENOLPHTHIOCEROL SYNTHESIS POLYKETIDE SYNTHASE TYPE I PKS1-RELATED"/>
    <property type="match status" value="1"/>
</dbReference>
<dbReference type="Pfam" id="PF00698">
    <property type="entry name" value="Acyl_transf_1"/>
    <property type="match status" value="1"/>
</dbReference>
<organism evidence="8 9">
    <name type="scientific">Nocardia suismassiliense</name>
    <dbReference type="NCBI Taxonomy" id="2077092"/>
    <lineage>
        <taxon>Bacteria</taxon>
        <taxon>Bacillati</taxon>
        <taxon>Actinomycetota</taxon>
        <taxon>Actinomycetes</taxon>
        <taxon>Mycobacteriales</taxon>
        <taxon>Nocardiaceae</taxon>
        <taxon>Nocardia</taxon>
    </lineage>
</organism>
<dbReference type="InterPro" id="IPR049552">
    <property type="entry name" value="PKS_DH_N"/>
</dbReference>
<dbReference type="InterPro" id="IPR013968">
    <property type="entry name" value="PKS_KR"/>
</dbReference>
<dbReference type="Proteomes" id="UP001601948">
    <property type="component" value="Unassembled WGS sequence"/>
</dbReference>
<dbReference type="PROSITE" id="PS50075">
    <property type="entry name" value="CARRIER"/>
    <property type="match status" value="1"/>
</dbReference>
<dbReference type="InterPro" id="IPR016036">
    <property type="entry name" value="Malonyl_transacylase_ACP-bd"/>
</dbReference>
<dbReference type="Pfam" id="PF00550">
    <property type="entry name" value="PP-binding"/>
    <property type="match status" value="1"/>
</dbReference>
<evidence type="ECO:0000256" key="4">
    <source>
        <dbReference type="ARBA" id="ARBA00023315"/>
    </source>
</evidence>
<evidence type="ECO:0000259" key="6">
    <source>
        <dbReference type="PROSITE" id="PS50075"/>
    </source>
</evidence>
<dbReference type="SUPFAM" id="SSF53901">
    <property type="entry name" value="Thiolase-like"/>
    <property type="match status" value="1"/>
</dbReference>
<dbReference type="InterPro" id="IPR020806">
    <property type="entry name" value="PKS_PP-bd"/>
</dbReference>
<comment type="caution">
    <text evidence="8">The sequence shown here is derived from an EMBL/GenBank/DDBJ whole genome shotgun (WGS) entry which is preliminary data.</text>
</comment>
<dbReference type="Pfam" id="PF16197">
    <property type="entry name" value="KAsynt_C_assoc"/>
    <property type="match status" value="1"/>
</dbReference>
<sequence length="1362" mass="145318">LPRTLHIDKPTTEVDWTTGSVALLTDNQPWPEHNRPRRAAISSFGISGTNAHIILEQVPAAADFASSRPDIVAVPWVLSGRDEAALRAQAARLAAQLADDAAVLDVGYALAARTTFEQRAAITSGDLGARRQALATLASGETPIDVRVGRGAEAALAVVFSGQGTQRPGMGRELYDTYPTYAEAFDNVCAELDRHLPHPLRDIIFGDDETLINQTQYAQPALFALQVALYRLWESWGITPTILTGHSIGEITAAHITDVLTLTDAATLITTRARLMQTLPHGGAMVAIDITEQDILPHLLAHQDKVGIAAINGPNSLVLSGDQQTLATVVEHLTDHRHTWLRVSHAFHSPLMDPILDQFRDVVAGLTFANPTIPLVSTVTGQLTNHQTLTNPEHWINHARNTVRFADAITTLTEHATGYLEIGPSGSLVPHLPAPAIPTLRLHQSETEAITAALGRLVVNGVNPRWSAYFAGTGAHQVPLPTYPFQRTRYWPEATTGSNRAAAHPLSSTTVELAHSTGILLTARLCTTAQPWLADHTVAGTVVFPGTAFIELVLRAAQTLGVSGFEELTLENPLMLPEHDATELQVAIAEPDSDGRRTITVHSRLDGSGDEWQPHATGVLGVEPAAAPDWTLDSWPPQDAVELPVAAVYAEFAAAGLDYGPFFQGLRAAWRAGEDVAVEVALPAGTDHHAEHFGLHPALLDSVLHGVGVGRMFGEDGQARLPFSWSGVTLHATGATTLRARLSPKGEDAVSLRVADATGRPAAEIERLTMRKFASKQPANTSRTLYVPAWVPVQTPSSATPFTMLGDEHASGRGTHVLFRAPVDNSPDPEAALTAATTVLRTIHDHTGDRTLVVLTSHAVAVDNPPAPAGAAVWGLVRTAQAELAGRPVLVDIDDDERSWHTLPYALSCDEPQLALRGGKIFVPRLVPAPGAATPAPDWSASTVLITGAAGALGTLIAQHLVHTHGARHLVLLSRTGDAPEPSDATVTQIACDLTDPSQLTDALTAIPRDRPLALVHCAGTLDDATIAKLTPDRLRNAFGAKATAAWLLHELTRDHDLSAFLLFSSAAATLGSPGQANYTAANAYLDALAHHRTSHGQPTTSIAWGLWHTGMAGRLNDADRRRLSSTGLLPIDAADGLALFDAAAVTGAPVVVPLPMNRAVLRRRAADGQLPSVLRDLVPRPARDTNETVPPQLSAETLRTLPPHEQRERLGALVRSRVAAVLGHSSGEAIPMDQPFTEFGFDSLMAVELRGALDAATGLGLPATVIFDHPTPAALHEHLHALLLAGKQQAPDAIFAEIDRLETELGRVEPRHTARMRQRLRSLLSTLEHTDTGNNEDNGVELADASLEEVFGIIDGELGLS</sequence>
<dbReference type="SUPFAM" id="SSF51735">
    <property type="entry name" value="NAD(P)-binding Rossmann-fold domains"/>
    <property type="match status" value="2"/>
</dbReference>
<feature type="non-terminal residue" evidence="8">
    <location>
        <position position="1"/>
    </location>
</feature>
<dbReference type="Pfam" id="PF14765">
    <property type="entry name" value="PS-DH"/>
    <property type="match status" value="1"/>
</dbReference>
<dbReference type="SMART" id="SM00822">
    <property type="entry name" value="PKS_KR"/>
    <property type="match status" value="1"/>
</dbReference>
<dbReference type="Gene3D" id="3.40.366.10">
    <property type="entry name" value="Malonyl-Coenzyme A Acyl Carrier Protein, domain 2"/>
    <property type="match status" value="1"/>
</dbReference>
<dbReference type="EMBL" id="JBIAPI010000019">
    <property type="protein sequence ID" value="MFF3229118.1"/>
    <property type="molecule type" value="Genomic_DNA"/>
</dbReference>
<evidence type="ECO:0000259" key="7">
    <source>
        <dbReference type="PROSITE" id="PS52019"/>
    </source>
</evidence>
<dbReference type="InterPro" id="IPR055123">
    <property type="entry name" value="SpnB-like_Rossmann"/>
</dbReference>
<dbReference type="RefSeq" id="WP_387726616.1">
    <property type="nucleotide sequence ID" value="NZ_JBIAPI010000019.1"/>
</dbReference>
<feature type="region of interest" description="C-terminal hotdog fold" evidence="5">
    <location>
        <begin position="640"/>
        <end position="779"/>
    </location>
</feature>
<feature type="region of interest" description="N-terminal hotdog fold" evidence="5">
    <location>
        <begin position="504"/>
        <end position="627"/>
    </location>
</feature>
<evidence type="ECO:0000256" key="5">
    <source>
        <dbReference type="PROSITE-ProRule" id="PRU01363"/>
    </source>
</evidence>
<dbReference type="InterPro" id="IPR049900">
    <property type="entry name" value="PKS_mFAS_DH"/>
</dbReference>
<reference evidence="8 9" key="1">
    <citation type="submission" date="2024-10" db="EMBL/GenBank/DDBJ databases">
        <title>The Natural Products Discovery Center: Release of the First 8490 Sequenced Strains for Exploring Actinobacteria Biosynthetic Diversity.</title>
        <authorList>
            <person name="Kalkreuter E."/>
            <person name="Kautsar S.A."/>
            <person name="Yang D."/>
            <person name="Bader C.D."/>
            <person name="Teijaro C.N."/>
            <person name="Fluegel L."/>
            <person name="Davis C.M."/>
            <person name="Simpson J.R."/>
            <person name="Lauterbach L."/>
            <person name="Steele A.D."/>
            <person name="Gui C."/>
            <person name="Meng S."/>
            <person name="Li G."/>
            <person name="Viehrig K."/>
            <person name="Ye F."/>
            <person name="Su P."/>
            <person name="Kiefer A.F."/>
            <person name="Nichols A."/>
            <person name="Cepeda A.J."/>
            <person name="Yan W."/>
            <person name="Fan B."/>
            <person name="Jiang Y."/>
            <person name="Adhikari A."/>
            <person name="Zheng C.-J."/>
            <person name="Schuster L."/>
            <person name="Cowan T.M."/>
            <person name="Smanski M.J."/>
            <person name="Chevrette M.G."/>
            <person name="De Carvalho L.P.S."/>
            <person name="Shen B."/>
        </authorList>
    </citation>
    <scope>NUCLEOTIDE SEQUENCE [LARGE SCALE GENOMIC DNA]</scope>
    <source>
        <strain evidence="8 9">NPDC003040</strain>
    </source>
</reference>
<feature type="active site" description="Proton acceptor; for dehydratase activity" evidence="5">
    <location>
        <position position="536"/>
    </location>
</feature>
<dbReference type="PROSITE" id="PS00012">
    <property type="entry name" value="PHOSPHOPANTETHEINE"/>
    <property type="match status" value="1"/>
</dbReference>
<dbReference type="CDD" id="cd08956">
    <property type="entry name" value="KR_3_FAS_SDR_x"/>
    <property type="match status" value="1"/>
</dbReference>
<dbReference type="PANTHER" id="PTHR43775">
    <property type="entry name" value="FATTY ACID SYNTHASE"/>
    <property type="match status" value="1"/>
</dbReference>
<dbReference type="InterPro" id="IPR001227">
    <property type="entry name" value="Ac_transferase_dom_sf"/>
</dbReference>
<dbReference type="SMART" id="SM00826">
    <property type="entry name" value="PKS_DH"/>
    <property type="match status" value="1"/>
</dbReference>
<dbReference type="Gene3D" id="3.30.70.3290">
    <property type="match status" value="1"/>
</dbReference>
<feature type="active site" description="Proton donor; for dehydratase activity" evidence="5">
    <location>
        <position position="701"/>
    </location>
</feature>
<dbReference type="SMART" id="SM01294">
    <property type="entry name" value="PKS_PP_betabranch"/>
    <property type="match status" value="1"/>
</dbReference>
<evidence type="ECO:0000256" key="2">
    <source>
        <dbReference type="ARBA" id="ARBA00022553"/>
    </source>
</evidence>
<dbReference type="Pfam" id="PF21089">
    <property type="entry name" value="PKS_DH_N"/>
    <property type="match status" value="1"/>
</dbReference>
<feature type="domain" description="Carrier" evidence="6">
    <location>
        <begin position="1209"/>
        <end position="1284"/>
    </location>
</feature>
<keyword evidence="2" id="KW-0597">Phosphoprotein</keyword>
<evidence type="ECO:0000256" key="3">
    <source>
        <dbReference type="ARBA" id="ARBA00022679"/>
    </source>
</evidence>
<dbReference type="InterPro" id="IPR014043">
    <property type="entry name" value="Acyl_transferase_dom"/>
</dbReference>
<dbReference type="SUPFAM" id="SSF52151">
    <property type="entry name" value="FabD/lysophospholipase-like"/>
    <property type="match status" value="1"/>
</dbReference>
<dbReference type="PROSITE" id="PS52019">
    <property type="entry name" value="PKS_MFAS_DH"/>
    <property type="match status" value="1"/>
</dbReference>
<dbReference type="Gene3D" id="3.10.129.110">
    <property type="entry name" value="Polyketide synthase dehydratase"/>
    <property type="match status" value="1"/>
</dbReference>
<dbReference type="InterPro" id="IPR009081">
    <property type="entry name" value="PP-bd_ACP"/>
</dbReference>